<dbReference type="Proteomes" id="UP000547011">
    <property type="component" value="Unassembled WGS sequence"/>
</dbReference>
<comment type="caution">
    <text evidence="2">The sequence shown here is derived from an EMBL/GenBank/DDBJ whole genome shotgun (WGS) entry which is preliminary data.</text>
</comment>
<organism evidence="2 3">
    <name type="scientific">Devosia subaequoris</name>
    <dbReference type="NCBI Taxonomy" id="395930"/>
    <lineage>
        <taxon>Bacteria</taxon>
        <taxon>Pseudomonadati</taxon>
        <taxon>Pseudomonadota</taxon>
        <taxon>Alphaproteobacteria</taxon>
        <taxon>Hyphomicrobiales</taxon>
        <taxon>Devosiaceae</taxon>
        <taxon>Devosia</taxon>
    </lineage>
</organism>
<keyword evidence="3" id="KW-1185">Reference proteome</keyword>
<evidence type="ECO:0000313" key="2">
    <source>
        <dbReference type="EMBL" id="MBB4053868.1"/>
    </source>
</evidence>
<accession>A0A7W6IQD6</accession>
<dbReference type="AlphaFoldDB" id="A0A7W6IQD6"/>
<evidence type="ECO:0000256" key="1">
    <source>
        <dbReference type="SAM" id="Phobius"/>
    </source>
</evidence>
<dbReference type="InterPro" id="IPR007047">
    <property type="entry name" value="Flp_Fap"/>
</dbReference>
<protein>
    <submittedName>
        <fullName evidence="2">Pilus assembly protein Flp/PilA</fullName>
    </submittedName>
</protein>
<feature type="transmembrane region" description="Helical" evidence="1">
    <location>
        <begin position="27"/>
        <end position="48"/>
    </location>
</feature>
<sequence length="69" mass="7223">MSGPKRIDRRAGVLLRRFAAKEDGATAIEYAMIASLLSVAVVGSALMLGGGLEGVWAYVRDEVMAGLAL</sequence>
<gene>
    <name evidence="2" type="ORF">GGR20_003536</name>
</gene>
<reference evidence="2 3" key="1">
    <citation type="submission" date="2020-08" db="EMBL/GenBank/DDBJ databases">
        <title>Genomic Encyclopedia of Type Strains, Phase IV (KMG-IV): sequencing the most valuable type-strain genomes for metagenomic binning, comparative biology and taxonomic classification.</title>
        <authorList>
            <person name="Goeker M."/>
        </authorList>
    </citation>
    <scope>NUCLEOTIDE SEQUENCE [LARGE SCALE GENOMIC DNA]</scope>
    <source>
        <strain evidence="2 3">DSM 23447</strain>
    </source>
</reference>
<keyword evidence="1" id="KW-0472">Membrane</keyword>
<keyword evidence="1" id="KW-0812">Transmembrane</keyword>
<dbReference type="EMBL" id="JACIEW010000012">
    <property type="protein sequence ID" value="MBB4053868.1"/>
    <property type="molecule type" value="Genomic_DNA"/>
</dbReference>
<evidence type="ECO:0000313" key="3">
    <source>
        <dbReference type="Proteomes" id="UP000547011"/>
    </source>
</evidence>
<name>A0A7W6IQD6_9HYPH</name>
<keyword evidence="1" id="KW-1133">Transmembrane helix</keyword>
<proteinExistence type="predicted"/>
<dbReference type="Pfam" id="PF04964">
    <property type="entry name" value="Flp_Fap"/>
    <property type="match status" value="1"/>
</dbReference>
<dbReference type="RefSeq" id="WP_183312619.1">
    <property type="nucleotide sequence ID" value="NZ_JACIEW010000012.1"/>
</dbReference>